<evidence type="ECO:0000313" key="3">
    <source>
        <dbReference type="EMBL" id="MST97905.1"/>
    </source>
</evidence>
<dbReference type="AlphaFoldDB" id="A0A844G4T2"/>
<evidence type="ECO:0008006" key="5">
    <source>
        <dbReference type="Google" id="ProtNLM"/>
    </source>
</evidence>
<accession>A0A844G4T2</accession>
<keyword evidence="4" id="KW-1185">Reference proteome</keyword>
<sequence>MKNRRNKRESGQVLLTGLVMMLIILLAILLLFDVHSVIRAKYKVETANQAAALAAAEWQKESLNLLGEINLIKACETLLESEDHWPAASPDPSLTPEEARAKLLRERIGLLTEMQVRVSFLGPLVGFAAAQQAAKQNGLTPVMNADNTLPLEDYVQLLQENWRYLQVSDVRNFKWRIPYLNMVSDIVSQGIVVYPNARVANNPIVEPGGLAKDALYQEIMRHRAEIAAADPPEQSDWHGVIYPFVRKMSDADYEGKWWNIDYSMSEFPHESEIFTLGVEYDSSDYDENTRATIQTLLGNRNAYSVTDLPPVQFCVYDKFWYPDYYRNNYTDYDDNHYSWWFEAGVLRQPVKPQYIYEGPAAYAESAANINLVSRYAVTGDRRSADVGRRFVRRRDPEGGGYSRRIGTRRASSANANLVETDYRPGAIAKVLGELGQGAPPITLPVILPVFDNTTLTPTYMPMPYGFGVLRVTNSPLDRFLNWLSREESLFAYGTSPPLGTSGYLEALQILTDGPGFRCYGWNPSWNASAFDSRYRSDAARLFTDRSYVYSRSNTGGAGWLQEAQEFTLTNSAEAGIQEVEDYVNGGTARRFFSSSNSRVYIVVDSKGHIVTNDEIDPTVHYFTGGGSGGSGPGFNGTQDRPDTQPGPPRI</sequence>
<evidence type="ECO:0000313" key="4">
    <source>
        <dbReference type="Proteomes" id="UP000435649"/>
    </source>
</evidence>
<feature type="transmembrane region" description="Helical" evidence="2">
    <location>
        <begin position="12"/>
        <end position="32"/>
    </location>
</feature>
<comment type="caution">
    <text evidence="3">The sequence shown here is derived from an EMBL/GenBank/DDBJ whole genome shotgun (WGS) entry which is preliminary data.</text>
</comment>
<feature type="compositionally biased region" description="Gly residues" evidence="1">
    <location>
        <begin position="623"/>
        <end position="634"/>
    </location>
</feature>
<organism evidence="3 4">
    <name type="scientific">Victivallis lenta</name>
    <dbReference type="NCBI Taxonomy" id="2606640"/>
    <lineage>
        <taxon>Bacteria</taxon>
        <taxon>Pseudomonadati</taxon>
        <taxon>Lentisphaerota</taxon>
        <taxon>Lentisphaeria</taxon>
        <taxon>Victivallales</taxon>
        <taxon>Victivallaceae</taxon>
        <taxon>Victivallis</taxon>
    </lineage>
</organism>
<keyword evidence="2" id="KW-1133">Transmembrane helix</keyword>
<name>A0A844G4T2_9BACT</name>
<reference evidence="3 4" key="1">
    <citation type="submission" date="2019-08" db="EMBL/GenBank/DDBJ databases">
        <title>In-depth cultivation of the pig gut microbiome towards novel bacterial diversity and tailored functional studies.</title>
        <authorList>
            <person name="Wylensek D."/>
            <person name="Hitch T.C.A."/>
            <person name="Clavel T."/>
        </authorList>
    </citation>
    <scope>NUCLEOTIDE SEQUENCE [LARGE SCALE GENOMIC DNA]</scope>
    <source>
        <strain evidence="3 4">BBE-744-WT-12</strain>
    </source>
</reference>
<dbReference type="Proteomes" id="UP000435649">
    <property type="component" value="Unassembled WGS sequence"/>
</dbReference>
<evidence type="ECO:0000256" key="1">
    <source>
        <dbReference type="SAM" id="MobiDB-lite"/>
    </source>
</evidence>
<feature type="region of interest" description="Disordered" evidence="1">
    <location>
        <begin position="623"/>
        <end position="650"/>
    </location>
</feature>
<keyword evidence="2" id="KW-0472">Membrane</keyword>
<gene>
    <name evidence="3" type="ORF">FYJ85_12740</name>
</gene>
<dbReference type="EMBL" id="VUNS01000013">
    <property type="protein sequence ID" value="MST97905.1"/>
    <property type="molecule type" value="Genomic_DNA"/>
</dbReference>
<dbReference type="RefSeq" id="WP_106055290.1">
    <property type="nucleotide sequence ID" value="NZ_CALXOB010000043.1"/>
</dbReference>
<evidence type="ECO:0000256" key="2">
    <source>
        <dbReference type="SAM" id="Phobius"/>
    </source>
</evidence>
<proteinExistence type="predicted"/>
<protein>
    <recommendedName>
        <fullName evidence="5">Flp pilus-assembly TadE/G-like protein</fullName>
    </recommendedName>
</protein>
<keyword evidence="2" id="KW-0812">Transmembrane</keyword>